<sequence length="141" mass="15070">MTTFAPHRDTLESFVDCINGGADKATLTGLLAENVMLYGPFGDEPVTGRAAAVETITRVNALSADDTYTEVLSGDTHHAAHFRLQVGDAAVNGIFFVLLDADAKIAEVSIFYRTVPDGVALQRNLAQAIDMPAWELRTSGS</sequence>
<accession>A0ABM7IFI0</accession>
<dbReference type="Proteomes" id="UP000465609">
    <property type="component" value="Chromosome"/>
</dbReference>
<protein>
    <recommendedName>
        <fullName evidence="3">SnoaL-like domain-containing protein</fullName>
    </recommendedName>
</protein>
<keyword evidence="2" id="KW-1185">Reference proteome</keyword>
<reference evidence="1 2" key="1">
    <citation type="journal article" date="2019" name="Emerg. Microbes Infect.">
        <title>Comprehensive subspecies identification of 175 nontuberculous mycobacteria species based on 7547 genomic profiles.</title>
        <authorList>
            <person name="Matsumoto Y."/>
            <person name="Kinjo T."/>
            <person name="Motooka D."/>
            <person name="Nabeya D."/>
            <person name="Jung N."/>
            <person name="Uechi K."/>
            <person name="Horii T."/>
            <person name="Iida T."/>
            <person name="Fujita J."/>
            <person name="Nakamura S."/>
        </authorList>
    </citation>
    <scope>NUCLEOTIDE SEQUENCE [LARGE SCALE GENOMIC DNA]</scope>
    <source>
        <strain evidence="1 2">JCM 15296</strain>
    </source>
</reference>
<dbReference type="RefSeq" id="WP_138233283.1">
    <property type="nucleotide sequence ID" value="NZ_AP022577.1"/>
</dbReference>
<gene>
    <name evidence="1" type="ORF">MAUB_33020</name>
</gene>
<dbReference type="SUPFAM" id="SSF54427">
    <property type="entry name" value="NTF2-like"/>
    <property type="match status" value="1"/>
</dbReference>
<name>A0ABM7IFI0_9MYCO</name>
<evidence type="ECO:0000313" key="1">
    <source>
        <dbReference type="EMBL" id="BBX85429.1"/>
    </source>
</evidence>
<proteinExistence type="predicted"/>
<organism evidence="1 2">
    <name type="scientific">Mycolicibacterium aubagnense</name>
    <dbReference type="NCBI Taxonomy" id="319707"/>
    <lineage>
        <taxon>Bacteria</taxon>
        <taxon>Bacillati</taxon>
        <taxon>Actinomycetota</taxon>
        <taxon>Actinomycetes</taxon>
        <taxon>Mycobacteriales</taxon>
        <taxon>Mycobacteriaceae</taxon>
        <taxon>Mycolicibacterium</taxon>
    </lineage>
</organism>
<dbReference type="InterPro" id="IPR032710">
    <property type="entry name" value="NTF2-like_dom_sf"/>
</dbReference>
<dbReference type="EMBL" id="AP022577">
    <property type="protein sequence ID" value="BBX85429.1"/>
    <property type="molecule type" value="Genomic_DNA"/>
</dbReference>
<evidence type="ECO:0000313" key="2">
    <source>
        <dbReference type="Proteomes" id="UP000465609"/>
    </source>
</evidence>
<dbReference type="Gene3D" id="3.10.450.50">
    <property type="match status" value="1"/>
</dbReference>
<evidence type="ECO:0008006" key="3">
    <source>
        <dbReference type="Google" id="ProtNLM"/>
    </source>
</evidence>